<evidence type="ECO:0000256" key="1">
    <source>
        <dbReference type="ARBA" id="ARBA00022729"/>
    </source>
</evidence>
<keyword evidence="1 3" id="KW-0732">Signal</keyword>
<evidence type="ECO:0000256" key="3">
    <source>
        <dbReference type="SAM" id="SignalP"/>
    </source>
</evidence>
<comment type="caution">
    <text evidence="5">The sequence shown here is derived from an EMBL/GenBank/DDBJ whole genome shotgun (WGS) entry which is preliminary data.</text>
</comment>
<dbReference type="OrthoDB" id="438440at2759"/>
<evidence type="ECO:0000313" key="5">
    <source>
        <dbReference type="EMBL" id="KAF9457650.1"/>
    </source>
</evidence>
<organism evidence="5 6">
    <name type="scientific">Collybia nuda</name>
    <dbReference type="NCBI Taxonomy" id="64659"/>
    <lineage>
        <taxon>Eukaryota</taxon>
        <taxon>Fungi</taxon>
        <taxon>Dikarya</taxon>
        <taxon>Basidiomycota</taxon>
        <taxon>Agaricomycotina</taxon>
        <taxon>Agaricomycetes</taxon>
        <taxon>Agaricomycetidae</taxon>
        <taxon>Agaricales</taxon>
        <taxon>Tricholomatineae</taxon>
        <taxon>Clitocybaceae</taxon>
        <taxon>Collybia</taxon>
    </lineage>
</organism>
<keyword evidence="2 5" id="KW-0378">Hydrolase</keyword>
<feature type="domain" description="Fungal lipase-type" evidence="4">
    <location>
        <begin position="81"/>
        <end position="230"/>
    </location>
</feature>
<gene>
    <name evidence="5" type="ORF">BDZ94DRAFT_1314010</name>
</gene>
<feature type="chain" id="PRO_5040208408" evidence="3">
    <location>
        <begin position="23"/>
        <end position="307"/>
    </location>
</feature>
<evidence type="ECO:0000259" key="4">
    <source>
        <dbReference type="Pfam" id="PF01764"/>
    </source>
</evidence>
<reference evidence="5" key="1">
    <citation type="submission" date="2020-11" db="EMBL/GenBank/DDBJ databases">
        <authorList>
            <consortium name="DOE Joint Genome Institute"/>
            <person name="Ahrendt S."/>
            <person name="Riley R."/>
            <person name="Andreopoulos W."/>
            <person name="Labutti K."/>
            <person name="Pangilinan J."/>
            <person name="Ruiz-Duenas F.J."/>
            <person name="Barrasa J.M."/>
            <person name="Sanchez-Garcia M."/>
            <person name="Camarero S."/>
            <person name="Miyauchi S."/>
            <person name="Serrano A."/>
            <person name="Linde D."/>
            <person name="Babiker R."/>
            <person name="Drula E."/>
            <person name="Ayuso-Fernandez I."/>
            <person name="Pacheco R."/>
            <person name="Padilla G."/>
            <person name="Ferreira P."/>
            <person name="Barriuso J."/>
            <person name="Kellner H."/>
            <person name="Castanera R."/>
            <person name="Alfaro M."/>
            <person name="Ramirez L."/>
            <person name="Pisabarro A.G."/>
            <person name="Kuo A."/>
            <person name="Tritt A."/>
            <person name="Lipzen A."/>
            <person name="He G."/>
            <person name="Yan M."/>
            <person name="Ng V."/>
            <person name="Cullen D."/>
            <person name="Martin F."/>
            <person name="Rosso M.-N."/>
            <person name="Henrissat B."/>
            <person name="Hibbett D."/>
            <person name="Martinez A.T."/>
            <person name="Grigoriev I.V."/>
        </authorList>
    </citation>
    <scope>NUCLEOTIDE SEQUENCE</scope>
    <source>
        <strain evidence="5">CBS 247.69</strain>
    </source>
</reference>
<keyword evidence="6" id="KW-1185">Reference proteome</keyword>
<dbReference type="InterPro" id="IPR029058">
    <property type="entry name" value="AB_hydrolase_fold"/>
</dbReference>
<dbReference type="GO" id="GO:0016787">
    <property type="term" value="F:hydrolase activity"/>
    <property type="evidence" value="ECO:0007669"/>
    <property type="project" value="UniProtKB-KW"/>
</dbReference>
<evidence type="ECO:0000313" key="6">
    <source>
        <dbReference type="Proteomes" id="UP000807353"/>
    </source>
</evidence>
<dbReference type="InterPro" id="IPR051299">
    <property type="entry name" value="AB_hydrolase_lip/est"/>
</dbReference>
<dbReference type="Gene3D" id="3.40.50.1820">
    <property type="entry name" value="alpha/beta hydrolase"/>
    <property type="match status" value="1"/>
</dbReference>
<dbReference type="SUPFAM" id="SSF53474">
    <property type="entry name" value="alpha/beta-Hydrolases"/>
    <property type="match status" value="1"/>
</dbReference>
<dbReference type="PANTHER" id="PTHR46640">
    <property type="entry name" value="TRIACYLGLYCEROL LIPASE, PUTATIVE (AFU_ORTHOLOGUE AFUA_6G06510)-RELATED"/>
    <property type="match status" value="1"/>
</dbReference>
<dbReference type="PANTHER" id="PTHR46640:SF1">
    <property type="entry name" value="FUNGAL LIPASE-LIKE DOMAIN-CONTAINING PROTEIN-RELATED"/>
    <property type="match status" value="1"/>
</dbReference>
<evidence type="ECO:0000256" key="2">
    <source>
        <dbReference type="ARBA" id="ARBA00022801"/>
    </source>
</evidence>
<dbReference type="GO" id="GO:0006629">
    <property type="term" value="P:lipid metabolic process"/>
    <property type="evidence" value="ECO:0007669"/>
    <property type="project" value="InterPro"/>
</dbReference>
<sequence>MRTLSVFVIFGLLSGLINLSWAQKQHIGQDLFKDLVYYWKYATSAYFSPCLSPNGKVLLGEFSEGGTQGYIARDDAKRAIVVAFRGSEPHYSDWVDTNLDFLLVPYKLTSSDTENPLINTAPIGVTVHKGFLEGVVHIVMKSVRDELAKATYKEYRVITVGHSLGGSLASLAAVSLRDNLPGTYVSMFTYGQPRTGNTKYAGWVNKAIGRQFSAHRVTRVSDGVTVLPPKSVKGIDTGYRHHGLEYYQSDGGISAQNVSPCKPGADLENPDCPIKNSFNITETGRRHSEYLGSVYPPHFIGKHSRLY</sequence>
<proteinExistence type="predicted"/>
<dbReference type="CDD" id="cd00519">
    <property type="entry name" value="Lipase_3"/>
    <property type="match status" value="1"/>
</dbReference>
<dbReference type="InterPro" id="IPR002921">
    <property type="entry name" value="Fungal_lipase-type"/>
</dbReference>
<accession>A0A9P5XVN4</accession>
<name>A0A9P5XVN4_9AGAR</name>
<dbReference type="Pfam" id="PF01764">
    <property type="entry name" value="Lipase_3"/>
    <property type="match status" value="1"/>
</dbReference>
<protein>
    <submittedName>
        <fullName evidence="5">Alpha/Beta hydrolase protein</fullName>
    </submittedName>
</protein>
<dbReference type="EMBL" id="MU150363">
    <property type="protein sequence ID" value="KAF9457650.1"/>
    <property type="molecule type" value="Genomic_DNA"/>
</dbReference>
<dbReference type="AlphaFoldDB" id="A0A9P5XVN4"/>
<feature type="signal peptide" evidence="3">
    <location>
        <begin position="1"/>
        <end position="22"/>
    </location>
</feature>
<dbReference type="Proteomes" id="UP000807353">
    <property type="component" value="Unassembled WGS sequence"/>
</dbReference>